<accession>A0AAD9AP84</accession>
<protein>
    <submittedName>
        <fullName evidence="1">Uncharacterized protein</fullName>
    </submittedName>
</protein>
<proteinExistence type="predicted"/>
<dbReference type="Proteomes" id="UP001243330">
    <property type="component" value="Unassembled WGS sequence"/>
</dbReference>
<sequence length="302" mass="33686">MHIHLPIAAIKTVDVLIKLSRVAFVRVHGMPVPQLRTSLEIFTYAVRRTIPEQASLLLYQNRSLKRGLLQRRPLVTHAVQAEMGCCTLASRPTETVVPLGNLMAVDLPSLAKSGTRVFAMRCQRRKSPQWSVRGRSQAPTSVQLFLDGSFLREATAVVAFLTYHSRLSVSVSYSTTSTASSRLVIRVWPNVVSAEFKTSYGMISCTPSVALFPSYSSIAKLDAEYREETLSVLPTSRKMLPVPLKIDISTRYNATPKINVMYSLNHGSDFAVHSKPHIAHAVFWSSRIFSNLDFGESYDDQI</sequence>
<reference evidence="1" key="1">
    <citation type="submission" date="2023-01" db="EMBL/GenBank/DDBJ databases">
        <title>Colletotrichum chrysophilum M932 genome sequence.</title>
        <authorList>
            <person name="Baroncelli R."/>
        </authorList>
    </citation>
    <scope>NUCLEOTIDE SEQUENCE</scope>
    <source>
        <strain evidence="1">M932</strain>
    </source>
</reference>
<dbReference type="AlphaFoldDB" id="A0AAD9AP84"/>
<gene>
    <name evidence="1" type="ORF">CCHR01_05471</name>
</gene>
<organism evidence="1 2">
    <name type="scientific">Colletotrichum chrysophilum</name>
    <dbReference type="NCBI Taxonomy" id="1836956"/>
    <lineage>
        <taxon>Eukaryota</taxon>
        <taxon>Fungi</taxon>
        <taxon>Dikarya</taxon>
        <taxon>Ascomycota</taxon>
        <taxon>Pezizomycotina</taxon>
        <taxon>Sordariomycetes</taxon>
        <taxon>Hypocreomycetidae</taxon>
        <taxon>Glomerellales</taxon>
        <taxon>Glomerellaceae</taxon>
        <taxon>Colletotrichum</taxon>
        <taxon>Colletotrichum gloeosporioides species complex</taxon>
    </lineage>
</organism>
<comment type="caution">
    <text evidence="1">The sequence shown here is derived from an EMBL/GenBank/DDBJ whole genome shotgun (WGS) entry which is preliminary data.</text>
</comment>
<name>A0AAD9AP84_9PEZI</name>
<keyword evidence="2" id="KW-1185">Reference proteome</keyword>
<evidence type="ECO:0000313" key="1">
    <source>
        <dbReference type="EMBL" id="KAK1851876.1"/>
    </source>
</evidence>
<dbReference type="EMBL" id="JAQOWY010000087">
    <property type="protein sequence ID" value="KAK1851876.1"/>
    <property type="molecule type" value="Genomic_DNA"/>
</dbReference>
<evidence type="ECO:0000313" key="2">
    <source>
        <dbReference type="Proteomes" id="UP001243330"/>
    </source>
</evidence>